<feature type="transmembrane region" description="Helical" evidence="6">
    <location>
        <begin position="80"/>
        <end position="103"/>
    </location>
</feature>
<protein>
    <recommendedName>
        <fullName evidence="9">O-antigen/teichoic acid export membrane protein</fullName>
    </recommendedName>
</protein>
<comment type="caution">
    <text evidence="7">The sequence shown here is derived from an EMBL/GenBank/DDBJ whole genome shotgun (WGS) entry which is preliminary data.</text>
</comment>
<keyword evidence="8" id="KW-1185">Reference proteome</keyword>
<feature type="transmembrane region" description="Helical" evidence="6">
    <location>
        <begin position="342"/>
        <end position="361"/>
    </location>
</feature>
<gene>
    <name evidence="7" type="ORF">LZ495_06280</name>
</gene>
<reference evidence="7" key="1">
    <citation type="submission" date="2022-01" db="EMBL/GenBank/DDBJ databases">
        <title>Genome-Based Taxonomic Classification of the Phylum Actinobacteria.</title>
        <authorList>
            <person name="Gao Y."/>
        </authorList>
    </citation>
    <scope>NUCLEOTIDE SEQUENCE</scope>
    <source>
        <strain evidence="7">KLBMP 8922</strain>
    </source>
</reference>
<feature type="transmembrane region" description="Helical" evidence="6">
    <location>
        <begin position="42"/>
        <end position="59"/>
    </location>
</feature>
<dbReference type="EMBL" id="JAKFHA010000002">
    <property type="protein sequence ID" value="MCF2526825.1"/>
    <property type="molecule type" value="Genomic_DNA"/>
</dbReference>
<dbReference type="PANTHER" id="PTHR30250">
    <property type="entry name" value="PST FAMILY PREDICTED COLANIC ACID TRANSPORTER"/>
    <property type="match status" value="1"/>
</dbReference>
<keyword evidence="5 6" id="KW-0472">Membrane</keyword>
<comment type="subcellular location">
    <subcellularLocation>
        <location evidence="1">Cell membrane</location>
        <topology evidence="1">Multi-pass membrane protein</topology>
    </subcellularLocation>
</comment>
<proteinExistence type="predicted"/>
<organism evidence="7 8">
    <name type="scientific">Yinghuangia soli</name>
    <dbReference type="NCBI Taxonomy" id="2908204"/>
    <lineage>
        <taxon>Bacteria</taxon>
        <taxon>Bacillati</taxon>
        <taxon>Actinomycetota</taxon>
        <taxon>Actinomycetes</taxon>
        <taxon>Kitasatosporales</taxon>
        <taxon>Streptomycetaceae</taxon>
        <taxon>Yinghuangia</taxon>
    </lineage>
</organism>
<keyword evidence="4 6" id="KW-1133">Transmembrane helix</keyword>
<evidence type="ECO:0000256" key="6">
    <source>
        <dbReference type="SAM" id="Phobius"/>
    </source>
</evidence>
<dbReference type="RefSeq" id="WP_235050957.1">
    <property type="nucleotide sequence ID" value="NZ_JAKFHA010000002.1"/>
</dbReference>
<accession>A0AA41PVW9</accession>
<feature type="transmembrane region" description="Helical" evidence="6">
    <location>
        <begin position="397"/>
        <end position="422"/>
    </location>
</feature>
<evidence type="ECO:0000256" key="5">
    <source>
        <dbReference type="ARBA" id="ARBA00023136"/>
    </source>
</evidence>
<sequence length="448" mass="45538">MRRLFGSSTQLAAGLVLIGAAGYYLLAVAGRRLDAADASAVGMLYLLANVVGPGIAIPLEQETNRAVSEARARGLAQRTVIRRMCGLGGLLMAAAAVIVGAASPFLVSGPLRDNWGLLLALMVCIATYGTLALVRGVLAGRRQYTGYAVTLVLEGATRLLPLVALDLAGVADATLYGLVFACGGAFAMAGGFLCLKRPAPQDAAEAGAAAPAAGSGEAPSTRTLGAGLTQLLGASLLMQAMANVAPIVVNGRITEQAALAAVVTQAFVLARIPLFLFSPLQSVLLPSLVESVERHDRAGVQRRVRTVLAVIVGIGLAGVVGTAVLGPYILRVFFGAEAELSRTSLAALALGTVGLMAMQVLQPALVAAHRHRWVTWSWAAGASAMAALLFLPGDAVFWAVTAQIAGPVASIAVAGIGLAAYLRDDPAADRGRPVGGAAAQPAGDTIDA</sequence>
<feature type="transmembrane region" description="Helical" evidence="6">
    <location>
        <begin position="115"/>
        <end position="134"/>
    </location>
</feature>
<dbReference type="PANTHER" id="PTHR30250:SF11">
    <property type="entry name" value="O-ANTIGEN TRANSPORTER-RELATED"/>
    <property type="match status" value="1"/>
</dbReference>
<feature type="transmembrane region" description="Helical" evidence="6">
    <location>
        <begin position="373"/>
        <end position="391"/>
    </location>
</feature>
<name>A0AA41PVW9_9ACTN</name>
<feature type="transmembrane region" description="Helical" evidence="6">
    <location>
        <begin position="146"/>
        <end position="169"/>
    </location>
</feature>
<evidence type="ECO:0008006" key="9">
    <source>
        <dbReference type="Google" id="ProtNLM"/>
    </source>
</evidence>
<feature type="transmembrane region" description="Helical" evidence="6">
    <location>
        <begin position="12"/>
        <end position="30"/>
    </location>
</feature>
<dbReference type="Proteomes" id="UP001165378">
    <property type="component" value="Unassembled WGS sequence"/>
</dbReference>
<evidence type="ECO:0000256" key="1">
    <source>
        <dbReference type="ARBA" id="ARBA00004651"/>
    </source>
</evidence>
<evidence type="ECO:0000313" key="7">
    <source>
        <dbReference type="EMBL" id="MCF2526825.1"/>
    </source>
</evidence>
<evidence type="ECO:0000256" key="3">
    <source>
        <dbReference type="ARBA" id="ARBA00022692"/>
    </source>
</evidence>
<keyword evidence="3 6" id="KW-0812">Transmembrane</keyword>
<feature type="transmembrane region" description="Helical" evidence="6">
    <location>
        <begin position="175"/>
        <end position="195"/>
    </location>
</feature>
<evidence type="ECO:0000256" key="2">
    <source>
        <dbReference type="ARBA" id="ARBA00022475"/>
    </source>
</evidence>
<dbReference type="AlphaFoldDB" id="A0AA41PVW9"/>
<evidence type="ECO:0000256" key="4">
    <source>
        <dbReference type="ARBA" id="ARBA00022989"/>
    </source>
</evidence>
<keyword evidence="2" id="KW-1003">Cell membrane</keyword>
<dbReference type="GO" id="GO:0005886">
    <property type="term" value="C:plasma membrane"/>
    <property type="evidence" value="ECO:0007669"/>
    <property type="project" value="UniProtKB-SubCell"/>
</dbReference>
<evidence type="ECO:0000313" key="8">
    <source>
        <dbReference type="Proteomes" id="UP001165378"/>
    </source>
</evidence>
<dbReference type="InterPro" id="IPR050833">
    <property type="entry name" value="Poly_Biosynth_Transport"/>
</dbReference>
<feature type="transmembrane region" description="Helical" evidence="6">
    <location>
        <begin position="307"/>
        <end position="330"/>
    </location>
</feature>